<keyword evidence="2" id="KW-0560">Oxidoreductase</keyword>
<dbReference type="Pfam" id="PF08240">
    <property type="entry name" value="ADH_N"/>
    <property type="match status" value="1"/>
</dbReference>
<dbReference type="InterPro" id="IPR011032">
    <property type="entry name" value="GroES-like_sf"/>
</dbReference>
<keyword evidence="5" id="KW-1185">Reference proteome</keyword>
<dbReference type="Gene3D" id="3.90.180.10">
    <property type="entry name" value="Medium-chain alcohol dehydrogenases, catalytic domain"/>
    <property type="match status" value="1"/>
</dbReference>
<proteinExistence type="predicted"/>
<organism evidence="4 5">
    <name type="scientific">Rhizophlyctis rosea</name>
    <dbReference type="NCBI Taxonomy" id="64517"/>
    <lineage>
        <taxon>Eukaryota</taxon>
        <taxon>Fungi</taxon>
        <taxon>Fungi incertae sedis</taxon>
        <taxon>Chytridiomycota</taxon>
        <taxon>Chytridiomycota incertae sedis</taxon>
        <taxon>Chytridiomycetes</taxon>
        <taxon>Rhizophlyctidales</taxon>
        <taxon>Rhizophlyctidaceae</taxon>
        <taxon>Rhizophlyctis</taxon>
    </lineage>
</organism>
<dbReference type="InterPro" id="IPR013154">
    <property type="entry name" value="ADH-like_N"/>
</dbReference>
<dbReference type="Pfam" id="PF00107">
    <property type="entry name" value="ADH_zinc_N"/>
    <property type="match status" value="1"/>
</dbReference>
<dbReference type="SUPFAM" id="SSF50129">
    <property type="entry name" value="GroES-like"/>
    <property type="match status" value="1"/>
</dbReference>
<dbReference type="CDD" id="cd05282">
    <property type="entry name" value="ETR_like"/>
    <property type="match status" value="1"/>
</dbReference>
<dbReference type="PANTHER" id="PTHR48106:SF2">
    <property type="entry name" value="ZN2+-BINDING DEHYDROGENASE"/>
    <property type="match status" value="1"/>
</dbReference>
<dbReference type="Proteomes" id="UP001212841">
    <property type="component" value="Unassembled WGS sequence"/>
</dbReference>
<evidence type="ECO:0000256" key="2">
    <source>
        <dbReference type="ARBA" id="ARBA00023002"/>
    </source>
</evidence>
<dbReference type="SUPFAM" id="SSF51735">
    <property type="entry name" value="NAD(P)-binding Rossmann-fold domains"/>
    <property type="match status" value="1"/>
</dbReference>
<comment type="caution">
    <text evidence="4">The sequence shown here is derived from an EMBL/GenBank/DDBJ whole genome shotgun (WGS) entry which is preliminary data.</text>
</comment>
<accession>A0AAD5X7P3</accession>
<dbReference type="Gene3D" id="3.40.50.720">
    <property type="entry name" value="NAD(P)-binding Rossmann-like Domain"/>
    <property type="match status" value="1"/>
</dbReference>
<name>A0AAD5X7P3_9FUNG</name>
<dbReference type="GO" id="GO:0070402">
    <property type="term" value="F:NADPH binding"/>
    <property type="evidence" value="ECO:0007669"/>
    <property type="project" value="TreeGrafter"/>
</dbReference>
<dbReference type="GO" id="GO:0016651">
    <property type="term" value="F:oxidoreductase activity, acting on NAD(P)H"/>
    <property type="evidence" value="ECO:0007669"/>
    <property type="project" value="TreeGrafter"/>
</dbReference>
<dbReference type="InterPro" id="IPR036291">
    <property type="entry name" value="NAD(P)-bd_dom_sf"/>
</dbReference>
<feature type="domain" description="Enoyl reductase (ER)" evidence="3">
    <location>
        <begin position="11"/>
        <end position="335"/>
    </location>
</feature>
<evidence type="ECO:0000256" key="1">
    <source>
        <dbReference type="ARBA" id="ARBA00022857"/>
    </source>
</evidence>
<keyword evidence="1" id="KW-0521">NADP</keyword>
<evidence type="ECO:0000259" key="3">
    <source>
        <dbReference type="SMART" id="SM00829"/>
    </source>
</evidence>
<dbReference type="InterPro" id="IPR020843">
    <property type="entry name" value="ER"/>
</dbReference>
<dbReference type="EMBL" id="JADGJD010000102">
    <property type="protein sequence ID" value="KAJ3054974.1"/>
    <property type="molecule type" value="Genomic_DNA"/>
</dbReference>
<gene>
    <name evidence="4" type="ORF">HK097_000199</name>
</gene>
<sequence>MPRAVQIREYGSPSKALDVTDVAKPEPGQGEVLVKMKLRPVNPSDIYSIMGIYPGYKPRSLPATPGLEGMGVVESVGGGATRFKPGQRVVPLLLAQAQNTGNGSWQEYLAVKEADVVAIPDNVSDENAAQLVINPLTVIGLLNKLQTPKGQYIAQSAAGSTLGKMLIQVAHHHGIKTINLVRRAAAVDELKALGADVVIVTENKEAKDIAEEIKKAAGGYVHGAVDAVSGKAALALSYAVRNRGTIYNYGTMESPEASVSALDALFRGIIFTGYWVTSDFLEASKERQTEWIKETFDLMGQGIMVPQHGQRFKLDDVHAAVKKSNEVGRDGKVLLES</sequence>
<dbReference type="PANTHER" id="PTHR48106">
    <property type="entry name" value="QUINONE OXIDOREDUCTASE PIG3-RELATED"/>
    <property type="match status" value="1"/>
</dbReference>
<evidence type="ECO:0000313" key="4">
    <source>
        <dbReference type="EMBL" id="KAJ3054974.1"/>
    </source>
</evidence>
<dbReference type="AlphaFoldDB" id="A0AAD5X7P3"/>
<reference evidence="4" key="1">
    <citation type="submission" date="2020-05" db="EMBL/GenBank/DDBJ databases">
        <title>Phylogenomic resolution of chytrid fungi.</title>
        <authorList>
            <person name="Stajich J.E."/>
            <person name="Amses K."/>
            <person name="Simmons R."/>
            <person name="Seto K."/>
            <person name="Myers J."/>
            <person name="Bonds A."/>
            <person name="Quandt C.A."/>
            <person name="Barry K."/>
            <person name="Liu P."/>
            <person name="Grigoriev I."/>
            <person name="Longcore J.E."/>
            <person name="James T.Y."/>
        </authorList>
    </citation>
    <scope>NUCLEOTIDE SEQUENCE</scope>
    <source>
        <strain evidence="4">JEL0318</strain>
    </source>
</reference>
<dbReference type="SMART" id="SM00829">
    <property type="entry name" value="PKS_ER"/>
    <property type="match status" value="1"/>
</dbReference>
<dbReference type="InterPro" id="IPR013149">
    <property type="entry name" value="ADH-like_C"/>
</dbReference>
<evidence type="ECO:0000313" key="5">
    <source>
        <dbReference type="Proteomes" id="UP001212841"/>
    </source>
</evidence>
<protein>
    <recommendedName>
        <fullName evidence="3">Enoyl reductase (ER) domain-containing protein</fullName>
    </recommendedName>
</protein>